<organism evidence="2 3">
    <name type="scientific">Abyssibacter profundi</name>
    <dbReference type="NCBI Taxonomy" id="2182787"/>
    <lineage>
        <taxon>Bacteria</taxon>
        <taxon>Pseudomonadati</taxon>
        <taxon>Pseudomonadota</taxon>
        <taxon>Gammaproteobacteria</taxon>
        <taxon>Chromatiales</taxon>
        <taxon>Oceanococcaceae</taxon>
        <taxon>Abyssibacter</taxon>
    </lineage>
</organism>
<evidence type="ECO:0000313" key="3">
    <source>
        <dbReference type="Proteomes" id="UP000251800"/>
    </source>
</evidence>
<evidence type="ECO:0000313" key="2">
    <source>
        <dbReference type="EMBL" id="PWN54601.1"/>
    </source>
</evidence>
<sequence length="389" mass="43745">MVNEVAGRGYENFARRSKQIRRIGVVAVHDVQHNGFCSRAPTSSSPKCHVAVGLSAVAEPTANSRPHLCLVDHSYHKTTASNRFLLDLLGRGAELTVLHDQQWNGGPPVTARAINAVNADAVVFFQIRPQRALLARLRCRNLTWVPMRDDISTRSKRWQKLRPFGLKIISFSGEIEELAEAAGLACLRLRYYPPALKLIPSRGPAPTVLWWYRHADISLPLVESLIGEQTIAELIIRHAPDPGQPVLHLPKDAYRRWPIREVHGWLEPEKYRELVEPATHVIAPRLIEGIGLPVLEAMARGQCVIAANRPTMNEYITHEDTGLLYEPETPKQIELAAGAGCGQRAHEQVTQGHARWQSESSDILPFILQRIERRNPLVAIHRLRNDIRD</sequence>
<feature type="domain" description="Glycosyl transferase family 1" evidence="1">
    <location>
        <begin position="262"/>
        <end position="334"/>
    </location>
</feature>
<dbReference type="OrthoDB" id="396512at2"/>
<dbReference type="InterPro" id="IPR001296">
    <property type="entry name" value="Glyco_trans_1"/>
</dbReference>
<dbReference type="SUPFAM" id="SSF53756">
    <property type="entry name" value="UDP-Glycosyltransferase/glycogen phosphorylase"/>
    <property type="match status" value="1"/>
</dbReference>
<dbReference type="GO" id="GO:0016757">
    <property type="term" value="F:glycosyltransferase activity"/>
    <property type="evidence" value="ECO:0007669"/>
    <property type="project" value="InterPro"/>
</dbReference>
<accession>A0A383XPP7</accession>
<keyword evidence="3" id="KW-1185">Reference proteome</keyword>
<protein>
    <recommendedName>
        <fullName evidence="1">Glycosyl transferase family 1 domain-containing protein</fullName>
    </recommendedName>
</protein>
<comment type="caution">
    <text evidence="2">The sequence shown here is derived from an EMBL/GenBank/DDBJ whole genome shotgun (WGS) entry which is preliminary data.</text>
</comment>
<dbReference type="AlphaFoldDB" id="A0A383XPP7"/>
<evidence type="ECO:0000259" key="1">
    <source>
        <dbReference type="Pfam" id="PF00534"/>
    </source>
</evidence>
<dbReference type="EMBL" id="QEQK01000022">
    <property type="protein sequence ID" value="PWN54601.1"/>
    <property type="molecule type" value="Genomic_DNA"/>
</dbReference>
<dbReference type="Proteomes" id="UP000251800">
    <property type="component" value="Unassembled WGS sequence"/>
</dbReference>
<dbReference type="Pfam" id="PF00534">
    <property type="entry name" value="Glycos_transf_1"/>
    <property type="match status" value="1"/>
</dbReference>
<reference evidence="2 3" key="1">
    <citation type="submission" date="2018-05" db="EMBL/GenBank/DDBJ databases">
        <title>Abyssibacter profundi OUC007T gen. nov., sp. nov, a marine bacterium isolated from seawater of the Mariana Trench.</title>
        <authorList>
            <person name="Zhou S."/>
        </authorList>
    </citation>
    <scope>NUCLEOTIDE SEQUENCE [LARGE SCALE GENOMIC DNA]</scope>
    <source>
        <strain evidence="2 3">OUC007</strain>
    </source>
</reference>
<name>A0A383XPP7_9GAMM</name>
<gene>
    <name evidence="2" type="ORF">DEH80_16715</name>
</gene>
<proteinExistence type="predicted"/>
<dbReference type="Gene3D" id="3.40.50.2000">
    <property type="entry name" value="Glycogen Phosphorylase B"/>
    <property type="match status" value="1"/>
</dbReference>